<feature type="transmembrane region" description="Helical" evidence="1">
    <location>
        <begin position="12"/>
        <end position="30"/>
    </location>
</feature>
<comment type="caution">
    <text evidence="2">The sequence shown here is derived from an EMBL/GenBank/DDBJ whole genome shotgun (WGS) entry which is preliminary data.</text>
</comment>
<organism evidence="2 3">
    <name type="scientific">Candidatus Caccopulliclostridium gallistercoris</name>
    <dbReference type="NCBI Taxonomy" id="2840719"/>
    <lineage>
        <taxon>Bacteria</taxon>
        <taxon>Bacillati</taxon>
        <taxon>Bacillota</taxon>
        <taxon>Clostridia</taxon>
        <taxon>Candidatus Caccopulliclostridium</taxon>
    </lineage>
</organism>
<dbReference type="Proteomes" id="UP000886861">
    <property type="component" value="Unassembled WGS sequence"/>
</dbReference>
<keyword evidence="1" id="KW-0472">Membrane</keyword>
<evidence type="ECO:0000313" key="3">
    <source>
        <dbReference type="Proteomes" id="UP000886861"/>
    </source>
</evidence>
<dbReference type="AlphaFoldDB" id="A0A9D1SZM1"/>
<feature type="transmembrane region" description="Helical" evidence="1">
    <location>
        <begin position="65"/>
        <end position="83"/>
    </location>
</feature>
<feature type="transmembrane region" description="Helical" evidence="1">
    <location>
        <begin position="163"/>
        <end position="187"/>
    </location>
</feature>
<name>A0A9D1SZM1_9FIRM</name>
<keyword evidence="1" id="KW-1133">Transmembrane helix</keyword>
<sequence>MFDWSAKEKIILPIMIVVLLILAIGICLLTKNKSEKIKRLPLLIITIIILALEVAKQIYNICIGYNLWAIPLHFCSLFMFFYSFSNFGKGKLKRFGDIMTVCCTFLVILLFYINPSNIIGESCENVFANFSSFHTFTYHHLLFLYYFIFLGSNLILAKFSDLWYILIGIVSYAVVAVTFAYALNVNFCSILHNSVVFLEAIRESAGGVVYTLVLFSIGVLGVMAVYVVYTLLNRKINLGKIKEP</sequence>
<feature type="transmembrane region" description="Helical" evidence="1">
    <location>
        <begin position="42"/>
        <end position="59"/>
    </location>
</feature>
<reference evidence="2" key="2">
    <citation type="journal article" date="2021" name="PeerJ">
        <title>Extensive microbial diversity within the chicken gut microbiome revealed by metagenomics and culture.</title>
        <authorList>
            <person name="Gilroy R."/>
            <person name="Ravi A."/>
            <person name="Getino M."/>
            <person name="Pursley I."/>
            <person name="Horton D.L."/>
            <person name="Alikhan N.F."/>
            <person name="Baker D."/>
            <person name="Gharbi K."/>
            <person name="Hall N."/>
            <person name="Watson M."/>
            <person name="Adriaenssens E.M."/>
            <person name="Foster-Nyarko E."/>
            <person name="Jarju S."/>
            <person name="Secka A."/>
            <person name="Antonio M."/>
            <person name="Oren A."/>
            <person name="Chaudhuri R.R."/>
            <person name="La Ragione R."/>
            <person name="Hildebrand F."/>
            <person name="Pallen M.J."/>
        </authorList>
    </citation>
    <scope>NUCLEOTIDE SEQUENCE</scope>
    <source>
        <strain evidence="2">CHK186-9395</strain>
    </source>
</reference>
<feature type="transmembrane region" description="Helical" evidence="1">
    <location>
        <begin position="133"/>
        <end position="156"/>
    </location>
</feature>
<evidence type="ECO:0000256" key="1">
    <source>
        <dbReference type="SAM" id="Phobius"/>
    </source>
</evidence>
<keyword evidence="1" id="KW-0812">Transmembrane</keyword>
<dbReference type="EMBL" id="DVOJ01000016">
    <property type="protein sequence ID" value="HIV01886.1"/>
    <property type="molecule type" value="Genomic_DNA"/>
</dbReference>
<protein>
    <submittedName>
        <fullName evidence="2">YwaF family protein</fullName>
    </submittedName>
</protein>
<evidence type="ECO:0000313" key="2">
    <source>
        <dbReference type="EMBL" id="HIV01886.1"/>
    </source>
</evidence>
<feature type="transmembrane region" description="Helical" evidence="1">
    <location>
        <begin position="95"/>
        <end position="113"/>
    </location>
</feature>
<gene>
    <name evidence="2" type="ORF">IAA62_04985</name>
</gene>
<dbReference type="Pfam" id="PF14808">
    <property type="entry name" value="TMEM164"/>
    <property type="match status" value="1"/>
</dbReference>
<proteinExistence type="predicted"/>
<reference evidence="2" key="1">
    <citation type="submission" date="2020-10" db="EMBL/GenBank/DDBJ databases">
        <authorList>
            <person name="Gilroy R."/>
        </authorList>
    </citation>
    <scope>NUCLEOTIDE SEQUENCE</scope>
    <source>
        <strain evidence="2">CHK186-9395</strain>
    </source>
</reference>
<feature type="transmembrane region" description="Helical" evidence="1">
    <location>
        <begin position="207"/>
        <end position="232"/>
    </location>
</feature>
<accession>A0A9D1SZM1</accession>